<evidence type="ECO:0000313" key="3">
    <source>
        <dbReference type="Proteomes" id="UP000724148"/>
    </source>
</evidence>
<organism evidence="2 3">
    <name type="scientific">Candidatus Sungiibacteriota bacterium</name>
    <dbReference type="NCBI Taxonomy" id="2750080"/>
    <lineage>
        <taxon>Bacteria</taxon>
        <taxon>Candidatus Sungiibacteriota</taxon>
    </lineage>
</organism>
<feature type="non-terminal residue" evidence="2">
    <location>
        <position position="129"/>
    </location>
</feature>
<protein>
    <recommendedName>
        <fullName evidence="1">Gcp-like domain-containing protein</fullName>
    </recommendedName>
</protein>
<reference evidence="2" key="1">
    <citation type="submission" date="2020-07" db="EMBL/GenBank/DDBJ databases">
        <title>Huge and variable diversity of episymbiotic CPR bacteria and DPANN archaea in groundwater ecosystems.</title>
        <authorList>
            <person name="He C.Y."/>
            <person name="Keren R."/>
            <person name="Whittaker M."/>
            <person name="Farag I.F."/>
            <person name="Doudna J."/>
            <person name="Cate J.H.D."/>
            <person name="Banfield J.F."/>
        </authorList>
    </citation>
    <scope>NUCLEOTIDE SEQUENCE</scope>
    <source>
        <strain evidence="2">NC_groundwater_193_Ag_S-0.1um_51_7</strain>
    </source>
</reference>
<dbReference type="Pfam" id="PF00814">
    <property type="entry name" value="TsaD"/>
    <property type="match status" value="1"/>
</dbReference>
<dbReference type="Proteomes" id="UP000724148">
    <property type="component" value="Unassembled WGS sequence"/>
</dbReference>
<accession>A0A931SBK8</accession>
<evidence type="ECO:0000313" key="2">
    <source>
        <dbReference type="EMBL" id="MBI2096937.1"/>
    </source>
</evidence>
<dbReference type="InterPro" id="IPR043129">
    <property type="entry name" value="ATPase_NBD"/>
</dbReference>
<comment type="caution">
    <text evidence="2">The sequence shown here is derived from an EMBL/GenBank/DDBJ whole genome shotgun (WGS) entry which is preliminary data.</text>
</comment>
<evidence type="ECO:0000259" key="1">
    <source>
        <dbReference type="Pfam" id="PF00814"/>
    </source>
</evidence>
<dbReference type="PANTHER" id="PTHR11735">
    <property type="entry name" value="TRNA N6-ADENOSINE THREONYLCARBAMOYLTRANSFERASE"/>
    <property type="match status" value="1"/>
</dbReference>
<dbReference type="Gene3D" id="3.30.420.40">
    <property type="match status" value="1"/>
</dbReference>
<sequence>MRILGIETSCDETAIAVIEISGSRARPRIKVLSNIVSSQAKLHAKFGGVVPNLAKREHQRNLVPVLLTALSEANPSNKTKSGNRYDRSYFRMRGKLRDVGEILEREPELFARLAGALAKRARMVEYVLP</sequence>
<name>A0A931SBK8_9BACT</name>
<feature type="domain" description="Gcp-like" evidence="1">
    <location>
        <begin position="30"/>
        <end position="75"/>
    </location>
</feature>
<dbReference type="InterPro" id="IPR000905">
    <property type="entry name" value="Gcp-like_dom"/>
</dbReference>
<proteinExistence type="predicted"/>
<dbReference type="EMBL" id="JACOZA010000058">
    <property type="protein sequence ID" value="MBI2096937.1"/>
    <property type="molecule type" value="Genomic_DNA"/>
</dbReference>
<dbReference type="AlphaFoldDB" id="A0A931SBK8"/>
<gene>
    <name evidence="2" type="ORF">HYT40_02160</name>
</gene>
<dbReference type="PANTHER" id="PTHR11735:SF6">
    <property type="entry name" value="TRNA N6-ADENOSINE THREONYLCARBAMOYLTRANSFERASE, MITOCHONDRIAL"/>
    <property type="match status" value="1"/>
</dbReference>
<dbReference type="SUPFAM" id="SSF53067">
    <property type="entry name" value="Actin-like ATPase domain"/>
    <property type="match status" value="1"/>
</dbReference>